<dbReference type="Pfam" id="PF00098">
    <property type="entry name" value="zf-CCHC"/>
    <property type="match status" value="1"/>
</dbReference>
<dbReference type="AlphaFoldDB" id="A0AA36EE88"/>
<dbReference type="Gene3D" id="4.10.60.10">
    <property type="entry name" value="Zinc finger, CCHC-type"/>
    <property type="match status" value="1"/>
</dbReference>
<dbReference type="EMBL" id="OX465082">
    <property type="protein sequence ID" value="CAI9290500.1"/>
    <property type="molecule type" value="Genomic_DNA"/>
</dbReference>
<dbReference type="SUPFAM" id="SSF81383">
    <property type="entry name" value="F-box domain"/>
    <property type="match status" value="1"/>
</dbReference>
<protein>
    <recommendedName>
        <fullName evidence="3">CCHC-type domain-containing protein</fullName>
    </recommendedName>
</protein>
<name>A0AA36EE88_LACSI</name>
<gene>
    <name evidence="4" type="ORF">LSALG_LOCUS29690</name>
</gene>
<proteinExistence type="predicted"/>
<dbReference type="GO" id="GO:0003676">
    <property type="term" value="F:nucleic acid binding"/>
    <property type="evidence" value="ECO:0007669"/>
    <property type="project" value="InterPro"/>
</dbReference>
<evidence type="ECO:0000256" key="2">
    <source>
        <dbReference type="SAM" id="MobiDB-lite"/>
    </source>
</evidence>
<evidence type="ECO:0000313" key="5">
    <source>
        <dbReference type="Proteomes" id="UP001177003"/>
    </source>
</evidence>
<dbReference type="InterPro" id="IPR001878">
    <property type="entry name" value="Znf_CCHC"/>
</dbReference>
<keyword evidence="1" id="KW-0863">Zinc-finger</keyword>
<dbReference type="PROSITE" id="PS50158">
    <property type="entry name" value="ZF_CCHC"/>
    <property type="match status" value="1"/>
</dbReference>
<reference evidence="4" key="1">
    <citation type="submission" date="2023-04" db="EMBL/GenBank/DDBJ databases">
        <authorList>
            <person name="Vijverberg K."/>
            <person name="Xiong W."/>
            <person name="Schranz E."/>
        </authorList>
    </citation>
    <scope>NUCLEOTIDE SEQUENCE</scope>
</reference>
<evidence type="ECO:0000313" key="4">
    <source>
        <dbReference type="EMBL" id="CAI9290500.1"/>
    </source>
</evidence>
<feature type="domain" description="CCHC-type" evidence="3">
    <location>
        <begin position="90"/>
        <end position="105"/>
    </location>
</feature>
<keyword evidence="1" id="KW-0479">Metal-binding</keyword>
<sequence length="146" mass="16516">MTMALHDKDDEQHRQQPKKIKTLHSSGTSKDPQLLPPDIIIEILSRLPVKSLLRIRQIWGTEQEELWAQKQSFKNRVIKILTQAKRAGPCHVCGEIGHYARECKDRKSIPVAHAVEKVTEMVASVNLGEIFMISSLLEQSVLEVGS</sequence>
<evidence type="ECO:0000259" key="3">
    <source>
        <dbReference type="PROSITE" id="PS50158"/>
    </source>
</evidence>
<dbReference type="Proteomes" id="UP001177003">
    <property type="component" value="Chromosome 6"/>
</dbReference>
<dbReference type="InterPro" id="IPR036047">
    <property type="entry name" value="F-box-like_dom_sf"/>
</dbReference>
<evidence type="ECO:0000256" key="1">
    <source>
        <dbReference type="PROSITE-ProRule" id="PRU00047"/>
    </source>
</evidence>
<dbReference type="InterPro" id="IPR036875">
    <property type="entry name" value="Znf_CCHC_sf"/>
</dbReference>
<feature type="region of interest" description="Disordered" evidence="2">
    <location>
        <begin position="1"/>
        <end position="31"/>
    </location>
</feature>
<dbReference type="Pfam" id="PF00646">
    <property type="entry name" value="F-box"/>
    <property type="match status" value="1"/>
</dbReference>
<keyword evidence="1" id="KW-0862">Zinc</keyword>
<dbReference type="InterPro" id="IPR001810">
    <property type="entry name" value="F-box_dom"/>
</dbReference>
<dbReference type="GO" id="GO:0008270">
    <property type="term" value="F:zinc ion binding"/>
    <property type="evidence" value="ECO:0007669"/>
    <property type="project" value="UniProtKB-KW"/>
</dbReference>
<dbReference type="SMART" id="SM00343">
    <property type="entry name" value="ZnF_C2HC"/>
    <property type="match status" value="1"/>
</dbReference>
<dbReference type="SUPFAM" id="SSF57756">
    <property type="entry name" value="Retrovirus zinc finger-like domains"/>
    <property type="match status" value="1"/>
</dbReference>
<feature type="compositionally biased region" description="Basic and acidic residues" evidence="2">
    <location>
        <begin position="1"/>
        <end position="14"/>
    </location>
</feature>
<keyword evidence="5" id="KW-1185">Reference proteome</keyword>
<organism evidence="4 5">
    <name type="scientific">Lactuca saligna</name>
    <name type="common">Willowleaf lettuce</name>
    <dbReference type="NCBI Taxonomy" id="75948"/>
    <lineage>
        <taxon>Eukaryota</taxon>
        <taxon>Viridiplantae</taxon>
        <taxon>Streptophyta</taxon>
        <taxon>Embryophyta</taxon>
        <taxon>Tracheophyta</taxon>
        <taxon>Spermatophyta</taxon>
        <taxon>Magnoliopsida</taxon>
        <taxon>eudicotyledons</taxon>
        <taxon>Gunneridae</taxon>
        <taxon>Pentapetalae</taxon>
        <taxon>asterids</taxon>
        <taxon>campanulids</taxon>
        <taxon>Asterales</taxon>
        <taxon>Asteraceae</taxon>
        <taxon>Cichorioideae</taxon>
        <taxon>Cichorieae</taxon>
        <taxon>Lactucinae</taxon>
        <taxon>Lactuca</taxon>
    </lineage>
</organism>
<accession>A0AA36EE88</accession>